<accession>A0ACB9PFG2</accession>
<sequence length="961" mass="109421">MTVRTPGTPASKIDRTPVSTPGGPRAREEKIVVTVRLRPLNKREQLAKDQAAWDCIDDHTIVYKPPSHERSAQPASFTFDKVFGPVSLTETVYEEGVKNVALSALMGINATIFAYGQTSSGKTYTMRGITEKAVHDIYNHIMNSPERDFTIKISGLEIYNENVRDLLNSESGRNLKLLDDPEKGTVVEKLVEETASDDKHLRHLISICEAQRQVGETALNDNSSRSHQIIRLTIQSTLRESSDCVRSFVATLNFVDLAGSERASQTHTDGTRLREGCHINLSLMTLTTVIRKLSVGKRSGHIPYRDSKLTRILQHSLGGNARTAIICTLSPALSHVEQSRNTLFFATRAKEVTNSAHVNMVVSDKQLVKHLQKEVARLEAELRTPDPSREKDWKIQQMEMEIEELRRQRNHAQSQVDELRKKLQEDHQSSGPLESSHMSVKKSLSYTGALSSKPEPGRGDRMRNTMLRQSMRQSSTTPFTLMHEIRKLEHLQEQLGEEANRALEVLQKEVAWHRQGNQDAAETIAKLQAEIREMRSIKSVPKEVEVGGLVAVNKSVSANLKDEITRLHSQGSTIENLEQQLENVQRSIDKLVMSLPNNLQQMNIEVSPKNKKESKRKKLLPLASSNASNRQNFIRSPCSPLSTTQQVWVSDIENKVPENDDIVSTETQPESEKETPSKSEEVGDVTSKENNSGYQRSSSVNMKKMQKMFQNAAEENVRSIRAYVTELKERVAKLQYQKQLLVCQVLELEANEASGQNMENEEYYPCEPEEPQVSWQVTFREQRQQIIELWDMCYVSIIHRSQFYLLFKGEPADQIYMEVELRRLTWLQQHLTELGNASPAHVGDEPTISLSSSIRALKREREFLAKRLMSRLTPEERDSLYIKWDVPLDGKQRRMHFVSKLWTDPHDAKHIQESAEIVARLVGFCEGGNMSREMFELNFALPSDKRPWLMGWNHITNLLNL</sequence>
<reference evidence="1 2" key="1">
    <citation type="journal article" date="2022" name="DNA Res.">
        <title>Chromosomal-level genome assembly of the orchid tree Bauhinia variegata (Leguminosae; Cercidoideae) supports the allotetraploid origin hypothesis of Bauhinia.</title>
        <authorList>
            <person name="Zhong Y."/>
            <person name="Chen Y."/>
            <person name="Zheng D."/>
            <person name="Pang J."/>
            <person name="Liu Y."/>
            <person name="Luo S."/>
            <person name="Meng S."/>
            <person name="Qian L."/>
            <person name="Wei D."/>
            <person name="Dai S."/>
            <person name="Zhou R."/>
        </authorList>
    </citation>
    <scope>NUCLEOTIDE SEQUENCE [LARGE SCALE GENOMIC DNA]</scope>
    <source>
        <strain evidence="1">BV-YZ2020</strain>
    </source>
</reference>
<keyword evidence="2" id="KW-1185">Reference proteome</keyword>
<organism evidence="1 2">
    <name type="scientific">Bauhinia variegata</name>
    <name type="common">Purple orchid tree</name>
    <name type="synonym">Phanera variegata</name>
    <dbReference type="NCBI Taxonomy" id="167791"/>
    <lineage>
        <taxon>Eukaryota</taxon>
        <taxon>Viridiplantae</taxon>
        <taxon>Streptophyta</taxon>
        <taxon>Embryophyta</taxon>
        <taxon>Tracheophyta</taxon>
        <taxon>Spermatophyta</taxon>
        <taxon>Magnoliopsida</taxon>
        <taxon>eudicotyledons</taxon>
        <taxon>Gunneridae</taxon>
        <taxon>Pentapetalae</taxon>
        <taxon>rosids</taxon>
        <taxon>fabids</taxon>
        <taxon>Fabales</taxon>
        <taxon>Fabaceae</taxon>
        <taxon>Cercidoideae</taxon>
        <taxon>Cercideae</taxon>
        <taxon>Bauhiniinae</taxon>
        <taxon>Bauhinia</taxon>
    </lineage>
</organism>
<evidence type="ECO:0000313" key="1">
    <source>
        <dbReference type="EMBL" id="KAI4347208.1"/>
    </source>
</evidence>
<dbReference type="EMBL" id="CM039429">
    <property type="protein sequence ID" value="KAI4347208.1"/>
    <property type="molecule type" value="Genomic_DNA"/>
</dbReference>
<evidence type="ECO:0000313" key="2">
    <source>
        <dbReference type="Proteomes" id="UP000828941"/>
    </source>
</evidence>
<gene>
    <name evidence="1" type="ORF">L6164_008041</name>
</gene>
<comment type="caution">
    <text evidence="1">The sequence shown here is derived from an EMBL/GenBank/DDBJ whole genome shotgun (WGS) entry which is preliminary data.</text>
</comment>
<dbReference type="Proteomes" id="UP000828941">
    <property type="component" value="Chromosome 4"/>
</dbReference>
<name>A0ACB9PFG2_BAUVA</name>
<proteinExistence type="predicted"/>
<protein>
    <submittedName>
        <fullName evidence="1">Uncharacterized protein</fullName>
    </submittedName>
</protein>